<name>A0A6A6R557_9PEZI</name>
<proteinExistence type="predicted"/>
<evidence type="ECO:0000313" key="1">
    <source>
        <dbReference type="EMBL" id="KAF2499915.1"/>
    </source>
</evidence>
<accession>A0A6A6R557</accession>
<gene>
    <name evidence="1" type="ORF">BU16DRAFT_558204</name>
</gene>
<dbReference type="Proteomes" id="UP000799750">
    <property type="component" value="Unassembled WGS sequence"/>
</dbReference>
<protein>
    <submittedName>
        <fullName evidence="1">Uncharacterized protein</fullName>
    </submittedName>
</protein>
<dbReference type="AlphaFoldDB" id="A0A6A6R557"/>
<evidence type="ECO:0000313" key="2">
    <source>
        <dbReference type="Proteomes" id="UP000799750"/>
    </source>
</evidence>
<organism evidence="1 2">
    <name type="scientific">Lophium mytilinum</name>
    <dbReference type="NCBI Taxonomy" id="390894"/>
    <lineage>
        <taxon>Eukaryota</taxon>
        <taxon>Fungi</taxon>
        <taxon>Dikarya</taxon>
        <taxon>Ascomycota</taxon>
        <taxon>Pezizomycotina</taxon>
        <taxon>Dothideomycetes</taxon>
        <taxon>Pleosporomycetidae</taxon>
        <taxon>Mytilinidiales</taxon>
        <taxon>Mytilinidiaceae</taxon>
        <taxon>Lophium</taxon>
    </lineage>
</organism>
<sequence length="186" mass="21466">MHGEAKEILARDTLFIAGCMQCMIRHYDQAVKDKLDLMKGFLTTEENGVRNFRSGTLLWEGACAKNHRRPQKIIKAWVEASMDAQWKGRKRYTIISILPEIDWTPPYFKWLSAKSREAFIDCLGVLSKDPVTVWTVECNVPLDCFKDYIGDPEILCKDVMRMSQQHGIQVNITKGCACRFDHYWGS</sequence>
<keyword evidence="2" id="KW-1185">Reference proteome</keyword>
<dbReference type="EMBL" id="MU004184">
    <property type="protein sequence ID" value="KAF2499915.1"/>
    <property type="molecule type" value="Genomic_DNA"/>
</dbReference>
<reference evidence="1" key="1">
    <citation type="journal article" date="2020" name="Stud. Mycol.">
        <title>101 Dothideomycetes genomes: a test case for predicting lifestyles and emergence of pathogens.</title>
        <authorList>
            <person name="Haridas S."/>
            <person name="Albert R."/>
            <person name="Binder M."/>
            <person name="Bloem J."/>
            <person name="Labutti K."/>
            <person name="Salamov A."/>
            <person name="Andreopoulos B."/>
            <person name="Baker S."/>
            <person name="Barry K."/>
            <person name="Bills G."/>
            <person name="Bluhm B."/>
            <person name="Cannon C."/>
            <person name="Castanera R."/>
            <person name="Culley D."/>
            <person name="Daum C."/>
            <person name="Ezra D."/>
            <person name="Gonzalez J."/>
            <person name="Henrissat B."/>
            <person name="Kuo A."/>
            <person name="Liang C."/>
            <person name="Lipzen A."/>
            <person name="Lutzoni F."/>
            <person name="Magnuson J."/>
            <person name="Mondo S."/>
            <person name="Nolan M."/>
            <person name="Ohm R."/>
            <person name="Pangilinan J."/>
            <person name="Park H.-J."/>
            <person name="Ramirez L."/>
            <person name="Alfaro M."/>
            <person name="Sun H."/>
            <person name="Tritt A."/>
            <person name="Yoshinaga Y."/>
            <person name="Zwiers L.-H."/>
            <person name="Turgeon B."/>
            <person name="Goodwin S."/>
            <person name="Spatafora J."/>
            <person name="Crous P."/>
            <person name="Grigoriev I."/>
        </authorList>
    </citation>
    <scope>NUCLEOTIDE SEQUENCE</scope>
    <source>
        <strain evidence="1">CBS 269.34</strain>
    </source>
</reference>